<accession>A0ABR1SHS0</accession>
<name>A0ABR1SHS0_9PEZI</name>
<comment type="caution">
    <text evidence="3">The sequence shown here is derived from an EMBL/GenBank/DDBJ whole genome shotgun (WGS) entry which is preliminary data.</text>
</comment>
<dbReference type="InterPro" id="IPR016064">
    <property type="entry name" value="NAD/diacylglycerol_kinase_sf"/>
</dbReference>
<evidence type="ECO:0000313" key="3">
    <source>
        <dbReference type="EMBL" id="KAK8033426.1"/>
    </source>
</evidence>
<gene>
    <name evidence="3" type="ORF">PG991_002824</name>
</gene>
<keyword evidence="4" id="KW-1185">Reference proteome</keyword>
<feature type="compositionally biased region" description="Basic and acidic residues" evidence="1">
    <location>
        <begin position="13"/>
        <end position="22"/>
    </location>
</feature>
<feature type="domain" description="DAGKc" evidence="2">
    <location>
        <begin position="92"/>
        <end position="232"/>
    </location>
</feature>
<dbReference type="Pfam" id="PF00781">
    <property type="entry name" value="DAGK_cat"/>
    <property type="match status" value="1"/>
</dbReference>
<dbReference type="SUPFAM" id="SSF111331">
    <property type="entry name" value="NAD kinase/diacylglycerol kinase-like"/>
    <property type="match status" value="1"/>
</dbReference>
<evidence type="ECO:0000313" key="4">
    <source>
        <dbReference type="Proteomes" id="UP001396898"/>
    </source>
</evidence>
<evidence type="ECO:0000259" key="2">
    <source>
        <dbReference type="PROSITE" id="PS50146"/>
    </source>
</evidence>
<organism evidence="3 4">
    <name type="scientific">Apiospora marii</name>
    <dbReference type="NCBI Taxonomy" id="335849"/>
    <lineage>
        <taxon>Eukaryota</taxon>
        <taxon>Fungi</taxon>
        <taxon>Dikarya</taxon>
        <taxon>Ascomycota</taxon>
        <taxon>Pezizomycotina</taxon>
        <taxon>Sordariomycetes</taxon>
        <taxon>Xylariomycetidae</taxon>
        <taxon>Amphisphaeriales</taxon>
        <taxon>Apiosporaceae</taxon>
        <taxon>Apiospora</taxon>
    </lineage>
</organism>
<dbReference type="Gene3D" id="2.60.200.40">
    <property type="match status" value="1"/>
</dbReference>
<dbReference type="Proteomes" id="UP001396898">
    <property type="component" value="Unassembled WGS sequence"/>
</dbReference>
<sequence length="565" mass="60622">MGRTSHITPSEHGSNETAKDSNESSGSINLGESSIICVRPKGAVYNILSLQEDTSNDGSVSFHLNHQSATDVPESLLDKYLVKEAPEHLRATDTRKVHVVVSTRSGTGLALDCHRSVLQPLLAEFGLSAAAAAAPGGDDDDGKSALLNLVTTRDAQSIQEFAANLSAGVEHTLVLLSGDGGVVESLNGKATVDDDVDDDGDADASAVPSRRPLPLIAMLPLGTGNALFNSLHKGVYAAYYSGGAESAAAEPSPLVLGLRTLLRGRRAPLPSFRVDFSPGSRQISYRDVAAPGAAAKVEEQLRPVTHLYGAIVASYGFHAQLVWESDTPEYRKHGAKRFGMVAAELLQESHAYDARVDRNLVLVPSSPVQQQQSIERQRHAYVLATLVSNLERTFTISPSSRPLDGALRLMHFGPVGGERTMEIMTRAYDGGRHVGMTWPAADGEAGKQEGVGYEQVGEARVETREQDARWRKVCVDGTIVELPLGGSMTVRTEAAAHLDILVDPSVVAAAAAAAPTYLSQVLRDLEWGRLPEHYLPTFLAWTWIYTLTQWQCLKAGGLDSYWGAS</sequence>
<dbReference type="InterPro" id="IPR001206">
    <property type="entry name" value="Diacylglycerol_kinase_cat_dom"/>
</dbReference>
<dbReference type="Gene3D" id="3.40.50.10330">
    <property type="entry name" value="Probable inorganic polyphosphate/atp-NAD kinase, domain 1"/>
    <property type="match status" value="1"/>
</dbReference>
<evidence type="ECO:0000256" key="1">
    <source>
        <dbReference type="SAM" id="MobiDB-lite"/>
    </source>
</evidence>
<dbReference type="EMBL" id="JAQQWI010000006">
    <property type="protein sequence ID" value="KAK8033426.1"/>
    <property type="molecule type" value="Genomic_DNA"/>
</dbReference>
<dbReference type="InterPro" id="IPR017438">
    <property type="entry name" value="ATP-NAD_kinase_N"/>
</dbReference>
<feature type="region of interest" description="Disordered" evidence="1">
    <location>
        <begin position="1"/>
        <end position="26"/>
    </location>
</feature>
<dbReference type="PROSITE" id="PS50146">
    <property type="entry name" value="DAGK"/>
    <property type="match status" value="1"/>
</dbReference>
<dbReference type="PANTHER" id="PTHR12358">
    <property type="entry name" value="SPHINGOSINE KINASE"/>
    <property type="match status" value="1"/>
</dbReference>
<proteinExistence type="predicted"/>
<dbReference type="InterPro" id="IPR050187">
    <property type="entry name" value="Lipid_Phosphate_FormReg"/>
</dbReference>
<protein>
    <submittedName>
        <fullName evidence="3">Cortical actin cytoskeleton protein vip1</fullName>
    </submittedName>
</protein>
<feature type="compositionally biased region" description="Polar residues" evidence="1">
    <location>
        <begin position="1"/>
        <end position="12"/>
    </location>
</feature>
<reference evidence="3 4" key="1">
    <citation type="submission" date="2023-01" db="EMBL/GenBank/DDBJ databases">
        <title>Analysis of 21 Apiospora genomes using comparative genomics revels a genus with tremendous synthesis potential of carbohydrate active enzymes and secondary metabolites.</title>
        <authorList>
            <person name="Sorensen T."/>
        </authorList>
    </citation>
    <scope>NUCLEOTIDE SEQUENCE [LARGE SCALE GENOMIC DNA]</scope>
    <source>
        <strain evidence="3 4">CBS 20057</strain>
    </source>
</reference>
<dbReference type="PANTHER" id="PTHR12358:SF108">
    <property type="entry name" value="DAGKC DOMAIN-CONTAINING PROTEIN"/>
    <property type="match status" value="1"/>
</dbReference>